<dbReference type="SUPFAM" id="SSF53474">
    <property type="entry name" value="alpha/beta-Hydrolases"/>
    <property type="match status" value="1"/>
</dbReference>
<evidence type="ECO:0000313" key="7">
    <source>
        <dbReference type="Proteomes" id="UP000772434"/>
    </source>
</evidence>
<dbReference type="PANTHER" id="PTHR10272:SF0">
    <property type="entry name" value="PLATELET-ACTIVATING FACTOR ACETYLHYDROLASE"/>
    <property type="match status" value="1"/>
</dbReference>
<keyword evidence="5" id="KW-0472">Membrane</keyword>
<dbReference type="Gene3D" id="3.40.50.1820">
    <property type="entry name" value="alpha/beta hydrolase"/>
    <property type="match status" value="1"/>
</dbReference>
<reference evidence="6" key="1">
    <citation type="submission" date="2020-11" db="EMBL/GenBank/DDBJ databases">
        <authorList>
            <consortium name="DOE Joint Genome Institute"/>
            <person name="Ahrendt S."/>
            <person name="Riley R."/>
            <person name="Andreopoulos W."/>
            <person name="Labutti K."/>
            <person name="Pangilinan J."/>
            <person name="Ruiz-Duenas F.J."/>
            <person name="Barrasa J.M."/>
            <person name="Sanchez-Garcia M."/>
            <person name="Camarero S."/>
            <person name="Miyauchi S."/>
            <person name="Serrano A."/>
            <person name="Linde D."/>
            <person name="Babiker R."/>
            <person name="Drula E."/>
            <person name="Ayuso-Fernandez I."/>
            <person name="Pacheco R."/>
            <person name="Padilla G."/>
            <person name="Ferreira P."/>
            <person name="Barriuso J."/>
            <person name="Kellner H."/>
            <person name="Castanera R."/>
            <person name="Alfaro M."/>
            <person name="Ramirez L."/>
            <person name="Pisabarro A.G."/>
            <person name="Kuo A."/>
            <person name="Tritt A."/>
            <person name="Lipzen A."/>
            <person name="He G."/>
            <person name="Yan M."/>
            <person name="Ng V."/>
            <person name="Cullen D."/>
            <person name="Martin F."/>
            <person name="Rosso M.-N."/>
            <person name="Henrissat B."/>
            <person name="Hibbett D."/>
            <person name="Martinez A.T."/>
            <person name="Grigoriev I.V."/>
        </authorList>
    </citation>
    <scope>NUCLEOTIDE SEQUENCE</scope>
    <source>
        <strain evidence="6">AH 40177</strain>
    </source>
</reference>
<dbReference type="Pfam" id="PF03403">
    <property type="entry name" value="PAF-AH_p_II"/>
    <property type="match status" value="1"/>
</dbReference>
<proteinExistence type="predicted"/>
<keyword evidence="2" id="KW-0378">Hydrolase</keyword>
<keyword evidence="5" id="KW-1133">Transmembrane helix</keyword>
<sequence>MPFLKTPDGYSVGTVECIVPVEKPIIAGNAKIRDYDEAGIRVEEVAFTIFYPADVQSGDKKHRRGLRWLTGPLKTEIAGLKQFLGMSIWIASLLLAPFIYVFGQFIKIPVYPNAPLLRSEADVKWPLVIFSHGLGGSPTAYSQVCVRLAAAGKVVVSLQHRDGTAPSCITPYKGHPRTLLYIHENEVQWAEKPKDALPLRIDQLIVRQHEIYTAYAAVAKFVSASGHSDTPGSIQFINAGEYDKNTWFGAVNLEDICLSGHSFGGCTVFTILSTKPPTHPNYPNAEPYPHLPIRDLLILDPWLDPLPSPGPAPFSTSLVDDGATLVSTELNDNDETNGVTPKNAKSAGFNRPRLLVITSEAFTLWKTHFERLEGIVKGWGPDSKLVTLVKCAHTSFSDYHVFPLTGTKSGLRLMDIISQLSVYFLDSKSEQWSIEEALKDTPAIKVHTKMPGKIVIGKYKDGRNKHKLDGEVGHVIIH</sequence>
<comment type="caution">
    <text evidence="6">The sequence shown here is derived from an EMBL/GenBank/DDBJ whole genome shotgun (WGS) entry which is preliminary data.</text>
</comment>
<gene>
    <name evidence="6" type="ORF">BDP27DRAFT_1312662</name>
</gene>
<evidence type="ECO:0000256" key="4">
    <source>
        <dbReference type="ARBA" id="ARBA00023098"/>
    </source>
</evidence>
<dbReference type="GO" id="GO:0016042">
    <property type="term" value="P:lipid catabolic process"/>
    <property type="evidence" value="ECO:0007669"/>
    <property type="project" value="UniProtKB-KW"/>
</dbReference>
<accession>A0A9P5UF27</accession>
<name>A0A9P5UF27_9AGAR</name>
<keyword evidence="5" id="KW-0812">Transmembrane</keyword>
<dbReference type="EMBL" id="JADNRY010000005">
    <property type="protein sequence ID" value="KAF9076832.1"/>
    <property type="molecule type" value="Genomic_DNA"/>
</dbReference>
<evidence type="ECO:0000256" key="2">
    <source>
        <dbReference type="ARBA" id="ARBA00022801"/>
    </source>
</evidence>
<dbReference type="Proteomes" id="UP000772434">
    <property type="component" value="Unassembled WGS sequence"/>
</dbReference>
<keyword evidence="7" id="KW-1185">Reference proteome</keyword>
<dbReference type="AlphaFoldDB" id="A0A9P5UF27"/>
<feature type="transmembrane region" description="Helical" evidence="5">
    <location>
        <begin position="83"/>
        <end position="103"/>
    </location>
</feature>
<dbReference type="OrthoDB" id="2363873at2759"/>
<evidence type="ECO:0000256" key="3">
    <source>
        <dbReference type="ARBA" id="ARBA00022963"/>
    </source>
</evidence>
<evidence type="ECO:0000256" key="1">
    <source>
        <dbReference type="ARBA" id="ARBA00013201"/>
    </source>
</evidence>
<protein>
    <recommendedName>
        <fullName evidence="1">1-alkyl-2-acetylglycerophosphocholine esterase</fullName>
        <ecNumber evidence="1">3.1.1.47</ecNumber>
    </recommendedName>
</protein>
<dbReference type="EC" id="3.1.1.47" evidence="1"/>
<dbReference type="PANTHER" id="PTHR10272">
    <property type="entry name" value="PLATELET-ACTIVATING FACTOR ACETYLHYDROLASE"/>
    <property type="match status" value="1"/>
</dbReference>
<evidence type="ECO:0000313" key="6">
    <source>
        <dbReference type="EMBL" id="KAF9076832.1"/>
    </source>
</evidence>
<dbReference type="GO" id="GO:0003847">
    <property type="term" value="F:1-alkyl-2-acetylglycerophosphocholine esterase activity"/>
    <property type="evidence" value="ECO:0007669"/>
    <property type="project" value="UniProtKB-EC"/>
</dbReference>
<dbReference type="InterPro" id="IPR029058">
    <property type="entry name" value="AB_hydrolase_fold"/>
</dbReference>
<keyword evidence="4" id="KW-0443">Lipid metabolism</keyword>
<evidence type="ECO:0000256" key="5">
    <source>
        <dbReference type="SAM" id="Phobius"/>
    </source>
</evidence>
<keyword evidence="3" id="KW-0442">Lipid degradation</keyword>
<organism evidence="6 7">
    <name type="scientific">Rhodocollybia butyracea</name>
    <dbReference type="NCBI Taxonomy" id="206335"/>
    <lineage>
        <taxon>Eukaryota</taxon>
        <taxon>Fungi</taxon>
        <taxon>Dikarya</taxon>
        <taxon>Basidiomycota</taxon>
        <taxon>Agaricomycotina</taxon>
        <taxon>Agaricomycetes</taxon>
        <taxon>Agaricomycetidae</taxon>
        <taxon>Agaricales</taxon>
        <taxon>Marasmiineae</taxon>
        <taxon>Omphalotaceae</taxon>
        <taxon>Rhodocollybia</taxon>
    </lineage>
</organism>